<name>A0ABY1QWC5_9SPHN</name>
<proteinExistence type="predicted"/>
<organism evidence="10 11">
    <name type="scientific">Novosphingobium panipatense</name>
    <dbReference type="NCBI Taxonomy" id="428991"/>
    <lineage>
        <taxon>Bacteria</taxon>
        <taxon>Pseudomonadati</taxon>
        <taxon>Pseudomonadota</taxon>
        <taxon>Alphaproteobacteria</taxon>
        <taxon>Sphingomonadales</taxon>
        <taxon>Sphingomonadaceae</taxon>
        <taxon>Novosphingobium</taxon>
    </lineage>
</organism>
<dbReference type="SUPFAM" id="SSF90123">
    <property type="entry name" value="ABC transporter transmembrane region"/>
    <property type="match status" value="1"/>
</dbReference>
<keyword evidence="5 7" id="KW-1133">Transmembrane helix</keyword>
<dbReference type="Pfam" id="PF00005">
    <property type="entry name" value="ABC_tran"/>
    <property type="match status" value="1"/>
</dbReference>
<dbReference type="InterPro" id="IPR003593">
    <property type="entry name" value="AAA+_ATPase"/>
</dbReference>
<reference evidence="10 11" key="1">
    <citation type="submission" date="2017-05" db="EMBL/GenBank/DDBJ databases">
        <authorList>
            <person name="Varghese N."/>
            <person name="Submissions S."/>
        </authorList>
    </citation>
    <scope>NUCLEOTIDE SEQUENCE [LARGE SCALE GENOMIC DNA]</scope>
    <source>
        <strain evidence="10 11">SM16</strain>
    </source>
</reference>
<comment type="caution">
    <text evidence="10">The sequence shown here is derived from an EMBL/GenBank/DDBJ whole genome shotgun (WGS) entry which is preliminary data.</text>
</comment>
<comment type="subcellular location">
    <subcellularLocation>
        <location evidence="1">Cell membrane</location>
        <topology evidence="1">Multi-pass membrane protein</topology>
    </subcellularLocation>
</comment>
<feature type="transmembrane region" description="Helical" evidence="7">
    <location>
        <begin position="251"/>
        <end position="271"/>
    </location>
</feature>
<dbReference type="PANTHER" id="PTHR24221">
    <property type="entry name" value="ATP-BINDING CASSETTE SUB-FAMILY B"/>
    <property type="match status" value="1"/>
</dbReference>
<feature type="domain" description="ABC transporter" evidence="8">
    <location>
        <begin position="340"/>
        <end position="573"/>
    </location>
</feature>
<evidence type="ECO:0000313" key="11">
    <source>
        <dbReference type="Proteomes" id="UP001157910"/>
    </source>
</evidence>
<gene>
    <name evidence="10" type="ORF">SAMN06296065_11340</name>
</gene>
<dbReference type="EMBL" id="FXUI01000013">
    <property type="protein sequence ID" value="SMP79552.1"/>
    <property type="molecule type" value="Genomic_DNA"/>
</dbReference>
<keyword evidence="11" id="KW-1185">Reference proteome</keyword>
<protein>
    <submittedName>
        <fullName evidence="10">ABC-type multidrug transport system, ATPase and permease component</fullName>
    </submittedName>
</protein>
<keyword evidence="4" id="KW-0067">ATP-binding</keyword>
<feature type="domain" description="ABC transmembrane type-1" evidence="9">
    <location>
        <begin position="33"/>
        <end position="306"/>
    </location>
</feature>
<evidence type="ECO:0000256" key="7">
    <source>
        <dbReference type="SAM" id="Phobius"/>
    </source>
</evidence>
<dbReference type="Proteomes" id="UP001157910">
    <property type="component" value="Unassembled WGS sequence"/>
</dbReference>
<feature type="transmembrane region" description="Helical" evidence="7">
    <location>
        <begin position="61"/>
        <end position="80"/>
    </location>
</feature>
<evidence type="ECO:0000256" key="6">
    <source>
        <dbReference type="ARBA" id="ARBA00023136"/>
    </source>
</evidence>
<feature type="transmembrane region" description="Helical" evidence="7">
    <location>
        <begin position="283"/>
        <end position="305"/>
    </location>
</feature>
<dbReference type="PANTHER" id="PTHR24221:SF654">
    <property type="entry name" value="ATP-BINDING CASSETTE SUB-FAMILY B MEMBER 6"/>
    <property type="match status" value="1"/>
</dbReference>
<keyword evidence="3" id="KW-0547">Nucleotide-binding</keyword>
<dbReference type="InterPro" id="IPR027417">
    <property type="entry name" value="P-loop_NTPase"/>
</dbReference>
<feature type="transmembrane region" description="Helical" evidence="7">
    <location>
        <begin position="30"/>
        <end position="49"/>
    </location>
</feature>
<evidence type="ECO:0000256" key="1">
    <source>
        <dbReference type="ARBA" id="ARBA00004651"/>
    </source>
</evidence>
<evidence type="ECO:0000256" key="4">
    <source>
        <dbReference type="ARBA" id="ARBA00022840"/>
    </source>
</evidence>
<keyword evidence="2 7" id="KW-0812">Transmembrane</keyword>
<sequence>MTTFGILARLTQLMLSAGLGARRSLFEAFTLEALVIAMGVAGPYALKLLIDMLAASSESRLYLFVTVMLFVGCWAGASILETARLSCTAKMVDALARHYTIRALAAALPEITAARDSRSGRVPGMLERLPYSLTLVVEGLIWRLGPVMLQALASLVVIAGLIRPCYVLILALTLVGFLAATWLGARRHRIHADATNTAASHVSRTIGDIVRNARRVVLNGALDRELRHTGAALGSKRYAAAGMYRSLTLMAALQFCVVGLGLVALLLLAGLDVGQGRMSAGDFVLLQTYAFRLTVPLSSLGYILAQAGVAIANIRDVLTFSTVEEEDSAPVPGLTASSDLVAENVSFRYGESMPGVAGISVHVPAGSFVAIVGPNGSGKSTLAQLLAGVLTPSSGRIAVGGIDIATIPWADRHRHILYAPQFIGLFNRSLRENILYPPANQSIGDVEELLHLWRFHEPGRSIDFEMELGEQGERLSGGQVQKLELARLAGVDVPVLILDESTSALDPRSEANAIAKLRGRAGGTTTLIMITHRVATAQSADQVLFMEGGRLAGCGTHRELMDRHRSYRQLWLEERSAKLPDAQWPDQKRLS</sequence>
<dbReference type="Gene3D" id="1.20.1560.10">
    <property type="entry name" value="ABC transporter type 1, transmembrane domain"/>
    <property type="match status" value="1"/>
</dbReference>
<dbReference type="Gene3D" id="3.40.50.300">
    <property type="entry name" value="P-loop containing nucleotide triphosphate hydrolases"/>
    <property type="match status" value="1"/>
</dbReference>
<dbReference type="InterPro" id="IPR039421">
    <property type="entry name" value="Type_1_exporter"/>
</dbReference>
<feature type="transmembrane region" description="Helical" evidence="7">
    <location>
        <begin position="140"/>
        <end position="159"/>
    </location>
</feature>
<dbReference type="SUPFAM" id="SSF52540">
    <property type="entry name" value="P-loop containing nucleoside triphosphate hydrolases"/>
    <property type="match status" value="1"/>
</dbReference>
<evidence type="ECO:0000259" key="9">
    <source>
        <dbReference type="PROSITE" id="PS50929"/>
    </source>
</evidence>
<dbReference type="PROSITE" id="PS50929">
    <property type="entry name" value="ABC_TM1F"/>
    <property type="match status" value="1"/>
</dbReference>
<dbReference type="RefSeq" id="WP_283406922.1">
    <property type="nucleotide sequence ID" value="NZ_FXUI01000013.1"/>
</dbReference>
<accession>A0ABY1QWC5</accession>
<evidence type="ECO:0000259" key="8">
    <source>
        <dbReference type="PROSITE" id="PS50893"/>
    </source>
</evidence>
<evidence type="ECO:0000256" key="2">
    <source>
        <dbReference type="ARBA" id="ARBA00022692"/>
    </source>
</evidence>
<dbReference type="InterPro" id="IPR011527">
    <property type="entry name" value="ABC1_TM_dom"/>
</dbReference>
<keyword evidence="6 7" id="KW-0472">Membrane</keyword>
<feature type="transmembrane region" description="Helical" evidence="7">
    <location>
        <begin position="166"/>
        <end position="185"/>
    </location>
</feature>
<dbReference type="InterPro" id="IPR003439">
    <property type="entry name" value="ABC_transporter-like_ATP-bd"/>
</dbReference>
<evidence type="ECO:0000256" key="5">
    <source>
        <dbReference type="ARBA" id="ARBA00022989"/>
    </source>
</evidence>
<evidence type="ECO:0000313" key="10">
    <source>
        <dbReference type="EMBL" id="SMP79552.1"/>
    </source>
</evidence>
<dbReference type="SMART" id="SM00382">
    <property type="entry name" value="AAA"/>
    <property type="match status" value="1"/>
</dbReference>
<dbReference type="PROSITE" id="PS50893">
    <property type="entry name" value="ABC_TRANSPORTER_2"/>
    <property type="match status" value="1"/>
</dbReference>
<dbReference type="InterPro" id="IPR036640">
    <property type="entry name" value="ABC1_TM_sf"/>
</dbReference>
<evidence type="ECO:0000256" key="3">
    <source>
        <dbReference type="ARBA" id="ARBA00022741"/>
    </source>
</evidence>